<organism evidence="1 2">
    <name type="scientific">Methylobacterium tardum</name>
    <dbReference type="NCBI Taxonomy" id="374432"/>
    <lineage>
        <taxon>Bacteria</taxon>
        <taxon>Pseudomonadati</taxon>
        <taxon>Pseudomonadota</taxon>
        <taxon>Alphaproteobacteria</taxon>
        <taxon>Hyphomicrobiales</taxon>
        <taxon>Methylobacteriaceae</taxon>
        <taxon>Methylobacterium</taxon>
    </lineage>
</organism>
<protein>
    <submittedName>
        <fullName evidence="1">Uncharacterized protein</fullName>
    </submittedName>
</protein>
<dbReference type="AlphaFoldDB" id="A0AA37TGF9"/>
<accession>A0AA37TGF9</accession>
<evidence type="ECO:0000313" key="1">
    <source>
        <dbReference type="EMBL" id="GLS73514.1"/>
    </source>
</evidence>
<proteinExistence type="predicted"/>
<keyword evidence="2" id="KW-1185">Reference proteome</keyword>
<comment type="caution">
    <text evidence="1">The sequence shown here is derived from an EMBL/GenBank/DDBJ whole genome shotgun (WGS) entry which is preliminary data.</text>
</comment>
<reference evidence="2" key="1">
    <citation type="journal article" date="2019" name="Int. J. Syst. Evol. Microbiol.">
        <title>The Global Catalogue of Microorganisms (GCM) 10K type strain sequencing project: providing services to taxonomists for standard genome sequencing and annotation.</title>
        <authorList>
            <consortium name="The Broad Institute Genomics Platform"/>
            <consortium name="The Broad Institute Genome Sequencing Center for Infectious Disease"/>
            <person name="Wu L."/>
            <person name="Ma J."/>
        </authorList>
    </citation>
    <scope>NUCLEOTIDE SEQUENCE [LARGE SCALE GENOMIC DNA]</scope>
    <source>
        <strain evidence="2">NBRC 103632</strain>
    </source>
</reference>
<name>A0AA37TGF9_9HYPH</name>
<dbReference type="Proteomes" id="UP001157440">
    <property type="component" value="Unassembled WGS sequence"/>
</dbReference>
<evidence type="ECO:0000313" key="2">
    <source>
        <dbReference type="Proteomes" id="UP001157440"/>
    </source>
</evidence>
<gene>
    <name evidence="1" type="ORF">GCM10007890_55290</name>
</gene>
<sequence length="109" mass="11861">MGTVVEMSTGRSSGPWKIVVHFERREGGGLRAWCDEIPGFVLSHADVEAVLSDVQPALEGLLTYQLGQRIITTPLADIRAELERVGVIDSVTPGFIPEQVEYVAQRVAA</sequence>
<dbReference type="RefSeq" id="WP_238199368.1">
    <property type="nucleotide sequence ID" value="NZ_BPQZ01000036.1"/>
</dbReference>
<dbReference type="EMBL" id="BSPL01000027">
    <property type="protein sequence ID" value="GLS73514.1"/>
    <property type="molecule type" value="Genomic_DNA"/>
</dbReference>